<evidence type="ECO:0000313" key="3">
    <source>
        <dbReference type="Proteomes" id="UP000591272"/>
    </source>
</evidence>
<name>A0A7Y9KIY1_9ACTN</name>
<evidence type="ECO:0000256" key="1">
    <source>
        <dbReference type="SAM" id="MobiDB-lite"/>
    </source>
</evidence>
<keyword evidence="3" id="KW-1185">Reference proteome</keyword>
<dbReference type="Proteomes" id="UP000591272">
    <property type="component" value="Unassembled WGS sequence"/>
</dbReference>
<evidence type="ECO:0000313" key="2">
    <source>
        <dbReference type="EMBL" id="NYE17588.1"/>
    </source>
</evidence>
<feature type="compositionally biased region" description="Basic residues" evidence="1">
    <location>
        <begin position="13"/>
        <end position="22"/>
    </location>
</feature>
<proteinExistence type="predicted"/>
<organism evidence="2 3">
    <name type="scientific">Actinomadura citrea</name>
    <dbReference type="NCBI Taxonomy" id="46158"/>
    <lineage>
        <taxon>Bacteria</taxon>
        <taxon>Bacillati</taxon>
        <taxon>Actinomycetota</taxon>
        <taxon>Actinomycetes</taxon>
        <taxon>Streptosporangiales</taxon>
        <taxon>Thermomonosporaceae</taxon>
        <taxon>Actinomadura</taxon>
    </lineage>
</organism>
<protein>
    <submittedName>
        <fullName evidence="2">Uncharacterized protein</fullName>
    </submittedName>
</protein>
<dbReference type="RefSeq" id="WP_179837905.1">
    <property type="nucleotide sequence ID" value="NZ_BMRD01000023.1"/>
</dbReference>
<dbReference type="EMBL" id="JACCBT010000001">
    <property type="protein sequence ID" value="NYE17588.1"/>
    <property type="molecule type" value="Genomic_DNA"/>
</dbReference>
<dbReference type="AlphaFoldDB" id="A0A7Y9KIY1"/>
<gene>
    <name evidence="2" type="ORF">BJ999_007884</name>
</gene>
<comment type="caution">
    <text evidence="2">The sequence shown here is derived from an EMBL/GenBank/DDBJ whole genome shotgun (WGS) entry which is preliminary data.</text>
</comment>
<sequence>MQDGAQAEEHQPNRHGHHLRTRKITLTCEPEDRTLRTGTPKEVKINIERRR</sequence>
<accession>A0A7Y9KIY1</accession>
<reference evidence="2 3" key="1">
    <citation type="submission" date="2020-07" db="EMBL/GenBank/DDBJ databases">
        <title>Sequencing the genomes of 1000 actinobacteria strains.</title>
        <authorList>
            <person name="Klenk H.-P."/>
        </authorList>
    </citation>
    <scope>NUCLEOTIDE SEQUENCE [LARGE SCALE GENOMIC DNA]</scope>
    <source>
        <strain evidence="2 3">DSM 43461</strain>
    </source>
</reference>
<feature type="region of interest" description="Disordered" evidence="1">
    <location>
        <begin position="1"/>
        <end position="22"/>
    </location>
</feature>